<evidence type="ECO:0000313" key="2">
    <source>
        <dbReference type="EMBL" id="ASJ06694.1"/>
    </source>
</evidence>
<keyword evidence="1" id="KW-0812">Transmembrane</keyword>
<organism evidence="2 3">
    <name type="scientific">Thermococcus pacificus</name>
    <dbReference type="NCBI Taxonomy" id="71998"/>
    <lineage>
        <taxon>Archaea</taxon>
        <taxon>Methanobacteriati</taxon>
        <taxon>Methanobacteriota</taxon>
        <taxon>Thermococci</taxon>
        <taxon>Thermococcales</taxon>
        <taxon>Thermococcaceae</taxon>
        <taxon>Thermococcus</taxon>
    </lineage>
</organism>
<protein>
    <submittedName>
        <fullName evidence="2">Uncharacterized protein</fullName>
    </submittedName>
</protein>
<dbReference type="KEGG" id="tpaf:A3L08_04855"/>
<keyword evidence="1" id="KW-1133">Transmembrane helix</keyword>
<keyword evidence="3" id="KW-1185">Reference proteome</keyword>
<keyword evidence="1" id="KW-0472">Membrane</keyword>
<proteinExistence type="predicted"/>
<evidence type="ECO:0000256" key="1">
    <source>
        <dbReference type="SAM" id="Phobius"/>
    </source>
</evidence>
<reference evidence="2 3" key="1">
    <citation type="submission" date="2016-04" db="EMBL/GenBank/DDBJ databases">
        <title>Complete genome sequence of Thermococcus pacificus type strain P4.</title>
        <authorList>
            <person name="Oger P.M."/>
        </authorList>
    </citation>
    <scope>NUCLEOTIDE SEQUENCE [LARGE SCALE GENOMIC DNA]</scope>
    <source>
        <strain evidence="2 3">P-4</strain>
    </source>
</reference>
<dbReference type="RefSeq" id="WP_088853950.1">
    <property type="nucleotide sequence ID" value="NZ_CP015102.1"/>
</dbReference>
<dbReference type="Proteomes" id="UP000197418">
    <property type="component" value="Chromosome"/>
</dbReference>
<dbReference type="GeneID" id="33315575"/>
<sequence>MSKWLVPAVSIGLFLAFSYIAWGVESLISAVILSVILLLSTSSPGRAGIIFYFFIGFLAGFVVAIVIGVKTNATGWESAVLLTLPFIGALVALLYGRRSDYMSWPVFGFRYKR</sequence>
<name>A0A218P7D4_9EURY</name>
<feature type="transmembrane region" description="Helical" evidence="1">
    <location>
        <begin position="75"/>
        <end position="95"/>
    </location>
</feature>
<gene>
    <name evidence="2" type="ORF">A3L08_04855</name>
</gene>
<dbReference type="EMBL" id="CP015102">
    <property type="protein sequence ID" value="ASJ06694.1"/>
    <property type="molecule type" value="Genomic_DNA"/>
</dbReference>
<feature type="transmembrane region" description="Helical" evidence="1">
    <location>
        <begin position="49"/>
        <end position="69"/>
    </location>
</feature>
<evidence type="ECO:0000313" key="3">
    <source>
        <dbReference type="Proteomes" id="UP000197418"/>
    </source>
</evidence>
<feature type="transmembrane region" description="Helical" evidence="1">
    <location>
        <begin position="12"/>
        <end position="37"/>
    </location>
</feature>
<dbReference type="AlphaFoldDB" id="A0A218P7D4"/>
<dbReference type="OrthoDB" id="378845at2157"/>
<accession>A0A218P7D4</accession>